<feature type="transmembrane region" description="Helical" evidence="5">
    <location>
        <begin position="73"/>
        <end position="93"/>
    </location>
</feature>
<dbReference type="EMBL" id="MLJW01000126">
    <property type="protein sequence ID" value="OIQ97928.1"/>
    <property type="molecule type" value="Genomic_DNA"/>
</dbReference>
<feature type="transmembrane region" description="Helical" evidence="5">
    <location>
        <begin position="99"/>
        <end position="120"/>
    </location>
</feature>
<feature type="transmembrane region" description="Helical" evidence="5">
    <location>
        <begin position="132"/>
        <end position="153"/>
    </location>
</feature>
<evidence type="ECO:0000313" key="7">
    <source>
        <dbReference type="EMBL" id="OIQ97928.1"/>
    </source>
</evidence>
<accession>A0A1J5RNV5</accession>
<feature type="transmembrane region" description="Helical" evidence="5">
    <location>
        <begin position="184"/>
        <end position="206"/>
    </location>
</feature>
<dbReference type="SUPFAM" id="SSF103481">
    <property type="entry name" value="Multidrug resistance efflux transporter EmrE"/>
    <property type="match status" value="2"/>
</dbReference>
<evidence type="ECO:0000256" key="5">
    <source>
        <dbReference type="SAM" id="Phobius"/>
    </source>
</evidence>
<feature type="transmembrane region" description="Helical" evidence="5">
    <location>
        <begin position="38"/>
        <end position="57"/>
    </location>
</feature>
<evidence type="ECO:0000259" key="6">
    <source>
        <dbReference type="Pfam" id="PF00892"/>
    </source>
</evidence>
<dbReference type="InterPro" id="IPR037185">
    <property type="entry name" value="EmrE-like"/>
</dbReference>
<feature type="transmembrane region" description="Helical" evidence="5">
    <location>
        <begin position="277"/>
        <end position="294"/>
    </location>
</feature>
<comment type="caution">
    <text evidence="7">The sequence shown here is derived from an EMBL/GenBank/DDBJ whole genome shotgun (WGS) entry which is preliminary data.</text>
</comment>
<reference evidence="7" key="1">
    <citation type="submission" date="2016-10" db="EMBL/GenBank/DDBJ databases">
        <title>Sequence of Gallionella enrichment culture.</title>
        <authorList>
            <person name="Poehlein A."/>
            <person name="Muehling M."/>
            <person name="Daniel R."/>
        </authorList>
    </citation>
    <scope>NUCLEOTIDE SEQUENCE</scope>
</reference>
<dbReference type="AlphaFoldDB" id="A0A1J5RNV5"/>
<dbReference type="Pfam" id="PF00892">
    <property type="entry name" value="EamA"/>
    <property type="match status" value="2"/>
</dbReference>
<dbReference type="GO" id="GO:0016020">
    <property type="term" value="C:membrane"/>
    <property type="evidence" value="ECO:0007669"/>
    <property type="project" value="UniProtKB-SubCell"/>
</dbReference>
<keyword evidence="4 5" id="KW-0472">Membrane</keyword>
<feature type="domain" description="EamA" evidence="6">
    <location>
        <begin position="158"/>
        <end position="294"/>
    </location>
</feature>
<feature type="transmembrane region" description="Helical" evidence="5">
    <location>
        <begin position="252"/>
        <end position="271"/>
    </location>
</feature>
<feature type="transmembrane region" description="Helical" evidence="5">
    <location>
        <begin position="159"/>
        <end position="177"/>
    </location>
</feature>
<dbReference type="InterPro" id="IPR000620">
    <property type="entry name" value="EamA_dom"/>
</dbReference>
<feature type="transmembrane region" description="Helical" evidence="5">
    <location>
        <begin position="218"/>
        <end position="240"/>
    </location>
</feature>
<dbReference type="Gene3D" id="1.10.3730.20">
    <property type="match status" value="1"/>
</dbReference>
<protein>
    <submittedName>
        <fullName evidence="7">Putative DMT superfamily transporter inner membrane protein</fullName>
    </submittedName>
</protein>
<organism evidence="7">
    <name type="scientific">mine drainage metagenome</name>
    <dbReference type="NCBI Taxonomy" id="410659"/>
    <lineage>
        <taxon>unclassified sequences</taxon>
        <taxon>metagenomes</taxon>
        <taxon>ecological metagenomes</taxon>
    </lineage>
</organism>
<name>A0A1J5RNV5_9ZZZZ</name>
<evidence type="ECO:0000256" key="1">
    <source>
        <dbReference type="ARBA" id="ARBA00004141"/>
    </source>
</evidence>
<gene>
    <name evidence="7" type="ORF">GALL_201100</name>
</gene>
<keyword evidence="2 5" id="KW-0812">Transmembrane</keyword>
<comment type="subcellular location">
    <subcellularLocation>
        <location evidence="1">Membrane</location>
        <topology evidence="1">Multi-pass membrane protein</topology>
    </subcellularLocation>
</comment>
<dbReference type="InterPro" id="IPR050638">
    <property type="entry name" value="AA-Vitamin_Transporters"/>
</dbReference>
<dbReference type="PANTHER" id="PTHR32322:SF2">
    <property type="entry name" value="EAMA DOMAIN-CONTAINING PROTEIN"/>
    <property type="match status" value="1"/>
</dbReference>
<keyword evidence="3 5" id="KW-1133">Transmembrane helix</keyword>
<dbReference type="PANTHER" id="PTHR32322">
    <property type="entry name" value="INNER MEMBRANE TRANSPORTER"/>
    <property type="match status" value="1"/>
</dbReference>
<evidence type="ECO:0000256" key="4">
    <source>
        <dbReference type="ARBA" id="ARBA00023136"/>
    </source>
</evidence>
<sequence>MSVRRFLLSPTLIMLVPPLLWGGNAVAGRMAAGSVPPLALAFWRWFFAFLLLLPWGWPRVRAQWPLVRRQWKLLAWLALSSVTAYNSLLYVALTTTTAVNATLVSAAIPVAIVALSWLWLKERISPLQGGGILLSLAGVLLVIAHGDLTNLLALRLHAGDLWALAAVVSWALFSVTLRRFPSGLAPLALLTVQVGLGTLFILPLYLGELALGHGFTLTAKAAGLIAYVAVLPSLVAYGLWNKGVADLGANIAGLYTNLIPVFTALLAVPLLGESFHWFHGAGMALIFAGIALATRRK</sequence>
<evidence type="ECO:0000256" key="2">
    <source>
        <dbReference type="ARBA" id="ARBA00022692"/>
    </source>
</evidence>
<evidence type="ECO:0000256" key="3">
    <source>
        <dbReference type="ARBA" id="ARBA00022989"/>
    </source>
</evidence>
<feature type="domain" description="EamA" evidence="6">
    <location>
        <begin position="12"/>
        <end position="143"/>
    </location>
</feature>
<proteinExistence type="predicted"/>